<keyword evidence="3" id="KW-1185">Reference proteome</keyword>
<dbReference type="VEuPathDB" id="TriTrypDB:BSAL_80790"/>
<dbReference type="AlphaFoldDB" id="A0A0S4IYN0"/>
<organism evidence="2 3">
    <name type="scientific">Bodo saltans</name>
    <name type="common">Flagellated protozoan</name>
    <dbReference type="NCBI Taxonomy" id="75058"/>
    <lineage>
        <taxon>Eukaryota</taxon>
        <taxon>Discoba</taxon>
        <taxon>Euglenozoa</taxon>
        <taxon>Kinetoplastea</taxon>
        <taxon>Metakinetoplastina</taxon>
        <taxon>Eubodonida</taxon>
        <taxon>Bodonidae</taxon>
        <taxon>Bodo</taxon>
    </lineage>
</organism>
<feature type="region of interest" description="Disordered" evidence="1">
    <location>
        <begin position="13"/>
        <end position="148"/>
    </location>
</feature>
<evidence type="ECO:0000313" key="2">
    <source>
        <dbReference type="EMBL" id="CUG53437.1"/>
    </source>
</evidence>
<accession>A0A0S4IYN0</accession>
<proteinExistence type="predicted"/>
<feature type="compositionally biased region" description="Low complexity" evidence="1">
    <location>
        <begin position="32"/>
        <end position="57"/>
    </location>
</feature>
<name>A0A0S4IYN0_BODSA</name>
<evidence type="ECO:0000256" key="1">
    <source>
        <dbReference type="SAM" id="MobiDB-lite"/>
    </source>
</evidence>
<dbReference type="EMBL" id="CYKH01000861">
    <property type="protein sequence ID" value="CUG53437.1"/>
    <property type="molecule type" value="Genomic_DNA"/>
</dbReference>
<feature type="compositionally biased region" description="Low complexity" evidence="1">
    <location>
        <begin position="119"/>
        <end position="138"/>
    </location>
</feature>
<dbReference type="Proteomes" id="UP000051952">
    <property type="component" value="Unassembled WGS sequence"/>
</dbReference>
<gene>
    <name evidence="2" type="ORF">BSAL_80790</name>
</gene>
<reference evidence="3" key="1">
    <citation type="submission" date="2015-09" db="EMBL/GenBank/DDBJ databases">
        <authorList>
            <consortium name="Pathogen Informatics"/>
        </authorList>
    </citation>
    <scope>NUCLEOTIDE SEQUENCE [LARGE SCALE GENOMIC DNA]</scope>
    <source>
        <strain evidence="3">Lake Konstanz</strain>
    </source>
</reference>
<sequence length="148" mass="15850">MCSCAVHSSPFFGFEPKHTKTPKDWMFPQSPAPSRSSLFASSSSPSTLLAHTTTTQSRVVGLPSHLAAPPASSGYTAVPLVHQHQTHHSHNNNPNSPRDNDSQEGLFSSGSPAVIGAPSTSQPRSSSHQQQPSQQRSTIDADQQQRTL</sequence>
<protein>
    <submittedName>
        <fullName evidence="2">Uncharacterized protein</fullName>
    </submittedName>
</protein>
<evidence type="ECO:0000313" key="3">
    <source>
        <dbReference type="Proteomes" id="UP000051952"/>
    </source>
</evidence>